<dbReference type="InterPro" id="IPR019734">
    <property type="entry name" value="TPR_rpt"/>
</dbReference>
<dbReference type="STRING" id="564117.SAMN05216369_2155"/>
<evidence type="ECO:0000256" key="2">
    <source>
        <dbReference type="ARBA" id="ARBA00022803"/>
    </source>
</evidence>
<keyword evidence="1" id="KW-0677">Repeat</keyword>
<dbReference type="Pfam" id="PF13431">
    <property type="entry name" value="TPR_17"/>
    <property type="match status" value="1"/>
</dbReference>
<keyword evidence="6" id="KW-1185">Reference proteome</keyword>
<dbReference type="Pfam" id="PF13429">
    <property type="entry name" value="TPR_15"/>
    <property type="match status" value="1"/>
</dbReference>
<dbReference type="Pfam" id="PF13181">
    <property type="entry name" value="TPR_8"/>
    <property type="match status" value="1"/>
</dbReference>
<sequence length="878" mass="94694">MMKRQTLQKSLPRLVLAGSLLLAFPLLSGCNNGPDSSEALSHITRAETYSEQGQFRSALLEVKNAIQKDPNNVEHIVRLADLYLQVSAAKEASDLLAPWVKEQPDAVGLTLARAYVEQGKHLSATETLALQTPSSPEDQLEAALIRAEALRRSGEAAEALALYNSLSASNGSNIQAITGALQAQINLGKNAQAIEAADVWLAKNETAPEVLYWKGLAQYRQNQLKEASATLTDAVGVLPTSDIFLPIRRNVLTTLSRVLTEQGQITEAQIYNRILAENMNSGAREQAEAAVAALKEGNFEEAKAILRDTLKLNPENEQVALMLGAISAGTGELDEGAQLLKENLDPETTPVQFIRAATMAQIDTGDREAALTTLDRAIKARPNDNELLAMHGILALSLPGRENDGIASLSKAIGNEPERVRLRLALARHYLQNEQPEQALGQLRMAFTANPADWATTSTYLNVLIQQGEKQEAGEIRDSLLNGYGDQPRAVLLASLADAQLGNPEAATTRLEKLTKDSPKLQQPKVALANLYAQSGQREKAVSMLVDAAAITPEAIRPLQQAGQIYMQDHTVDEAKTWLASVAKTNPELEQNTDTLTALIAITQGELANARTTLSKWKDTDSATVKRALGQLLLAEAKAAADNKEWPEARAKAAEAIALEPENIGFALLPAGIAQMEGKLDDAFLALDAVEQTHGEVPATILSRARLLQQQKGPEAAYNYLADKWQATKDQQIMPSLLGLAKEQAPGAVDGLTDSWVQEAPDSLPALLTRAEWLMTDGQETAAASYYEKVLSQQPNNVAALNNLAWTLREENPDRALKLAKQASELAPNSPAVLDTYGWVLHLAGKHAEAKTAIEKALDLAPGNAEIGAHLEAVKKAM</sequence>
<dbReference type="PANTHER" id="PTHR45586">
    <property type="entry name" value="TPR REPEAT-CONTAINING PROTEIN PA4667"/>
    <property type="match status" value="1"/>
</dbReference>
<dbReference type="Proteomes" id="UP000184497">
    <property type="component" value="Unassembled WGS sequence"/>
</dbReference>
<gene>
    <name evidence="5" type="ORF">SAMN05216369_2155</name>
</gene>
<dbReference type="PROSITE" id="PS50005">
    <property type="entry name" value="TPR"/>
    <property type="match status" value="2"/>
</dbReference>
<feature type="chain" id="PRO_5012680643" evidence="4">
    <location>
        <begin position="29"/>
        <end position="878"/>
    </location>
</feature>
<evidence type="ECO:0000256" key="1">
    <source>
        <dbReference type="ARBA" id="ARBA00022737"/>
    </source>
</evidence>
<keyword evidence="5" id="KW-0449">Lipoprotein</keyword>
<reference evidence="6" key="1">
    <citation type="submission" date="2016-11" db="EMBL/GenBank/DDBJ databases">
        <authorList>
            <person name="Varghese N."/>
            <person name="Submissions S."/>
        </authorList>
    </citation>
    <scope>NUCLEOTIDE SEQUENCE [LARGE SCALE GENOMIC DNA]</scope>
    <source>
        <strain evidence="6">CGMCC 1.10835</strain>
    </source>
</reference>
<evidence type="ECO:0000256" key="4">
    <source>
        <dbReference type="SAM" id="SignalP"/>
    </source>
</evidence>
<feature type="repeat" description="TPR" evidence="3">
    <location>
        <begin position="283"/>
        <end position="316"/>
    </location>
</feature>
<dbReference type="RefSeq" id="WP_228704451.1">
    <property type="nucleotide sequence ID" value="NZ_FRAQ01000001.1"/>
</dbReference>
<organism evidence="5 6">
    <name type="scientific">Marinobacter antarcticus</name>
    <dbReference type="NCBI Taxonomy" id="564117"/>
    <lineage>
        <taxon>Bacteria</taxon>
        <taxon>Pseudomonadati</taxon>
        <taxon>Pseudomonadota</taxon>
        <taxon>Gammaproteobacteria</taxon>
        <taxon>Pseudomonadales</taxon>
        <taxon>Marinobacteraceae</taxon>
        <taxon>Marinobacter</taxon>
    </lineage>
</organism>
<evidence type="ECO:0000313" key="5">
    <source>
        <dbReference type="EMBL" id="SHK46267.1"/>
    </source>
</evidence>
<feature type="repeat" description="TPR" evidence="3">
    <location>
        <begin position="39"/>
        <end position="72"/>
    </location>
</feature>
<proteinExistence type="predicted"/>
<dbReference type="InterPro" id="IPR051012">
    <property type="entry name" value="CellSynth/LPSAsmb/PSIAsmb"/>
</dbReference>
<evidence type="ECO:0000313" key="6">
    <source>
        <dbReference type="Proteomes" id="UP000184497"/>
    </source>
</evidence>
<keyword evidence="4" id="KW-0732">Signal</keyword>
<feature type="signal peptide" evidence="4">
    <location>
        <begin position="1"/>
        <end position="28"/>
    </location>
</feature>
<dbReference type="PANTHER" id="PTHR45586:SF14">
    <property type="entry name" value="TETRATRICOPEPTIDE TPR_2 REPEAT PROTEIN"/>
    <property type="match status" value="1"/>
</dbReference>
<dbReference type="AlphaFoldDB" id="A0A1M6SNP6"/>
<dbReference type="PROSITE" id="PS51257">
    <property type="entry name" value="PROKAR_LIPOPROTEIN"/>
    <property type="match status" value="1"/>
</dbReference>
<dbReference type="SUPFAM" id="SSF48452">
    <property type="entry name" value="TPR-like"/>
    <property type="match status" value="6"/>
</dbReference>
<dbReference type="Pfam" id="PF14559">
    <property type="entry name" value="TPR_19"/>
    <property type="match status" value="2"/>
</dbReference>
<dbReference type="SMART" id="SM00028">
    <property type="entry name" value="TPR"/>
    <property type="match status" value="10"/>
</dbReference>
<dbReference type="Gene3D" id="1.25.40.10">
    <property type="entry name" value="Tetratricopeptide repeat domain"/>
    <property type="match status" value="5"/>
</dbReference>
<keyword evidence="2 3" id="KW-0802">TPR repeat</keyword>
<dbReference type="InterPro" id="IPR011990">
    <property type="entry name" value="TPR-like_helical_dom_sf"/>
</dbReference>
<accession>A0A1M6SNP6</accession>
<protein>
    <submittedName>
        <fullName evidence="5">Putative PEP-CTERM system TPR-repeat lipoprotein</fullName>
    </submittedName>
</protein>
<name>A0A1M6SNP6_9GAMM</name>
<evidence type="ECO:0000256" key="3">
    <source>
        <dbReference type="PROSITE-ProRule" id="PRU00339"/>
    </source>
</evidence>
<dbReference type="EMBL" id="FRAQ01000001">
    <property type="protein sequence ID" value="SHK46267.1"/>
    <property type="molecule type" value="Genomic_DNA"/>
</dbReference>
<dbReference type="Pfam" id="PF13432">
    <property type="entry name" value="TPR_16"/>
    <property type="match status" value="2"/>
</dbReference>